<reference evidence="2" key="1">
    <citation type="submission" date="2021-01" db="EMBL/GenBank/DDBJ databases">
        <title>Genomic Encyclopedia of Type Strains, Phase IV (KMG-IV): sequencing the most valuable type-strain genomes for metagenomic binning, comparative biology and taxonomic classification.</title>
        <authorList>
            <person name="Goeker M."/>
        </authorList>
    </citation>
    <scope>NUCLEOTIDE SEQUENCE</scope>
    <source>
        <strain evidence="2">DSM 25523</strain>
    </source>
</reference>
<dbReference type="EMBL" id="JAFBEB010000006">
    <property type="protein sequence ID" value="MBM7590650.1"/>
    <property type="molecule type" value="Genomic_DNA"/>
</dbReference>
<evidence type="ECO:0000313" key="2">
    <source>
        <dbReference type="EMBL" id="MBM7590650.1"/>
    </source>
</evidence>
<name>A0A938Y3Q8_9BACL</name>
<gene>
    <name evidence="2" type="ORF">JOD01_002254</name>
</gene>
<comment type="caution">
    <text evidence="2">The sequence shown here is derived from an EMBL/GenBank/DDBJ whole genome shotgun (WGS) entry which is preliminary data.</text>
</comment>
<evidence type="ECO:0000313" key="3">
    <source>
        <dbReference type="Proteomes" id="UP000717624"/>
    </source>
</evidence>
<protein>
    <submittedName>
        <fullName evidence="2">Uncharacterized protein YbcI</fullName>
    </submittedName>
</protein>
<evidence type="ECO:0000259" key="1">
    <source>
        <dbReference type="Pfam" id="PF10057"/>
    </source>
</evidence>
<sequence>METEKDNGERLGNFLAKLLRDTFGKGPESIHVSMGHAFIVIYIRNFLSPMERLLIEKDEEQTVHRTRELLMRGISSEIAAYIKIVTGMDVKELYYDWSFQNRTGVIIGISEQPVQNSTTTFADFPGKVQLLQEINRISIRAQKLPEEIYSYQLNPRTLIIVRNGILVSIEKELIRLGYDQILKIAKRLLEKKLLHNNSHFESILSVKVMDIFADWNFERDKSVIVMILNPSYPTGGNELDNLVEPDMSRNN</sequence>
<feature type="domain" description="Na+-translocating membrane potential-generating system MpsC" evidence="1">
    <location>
        <begin position="10"/>
        <end position="109"/>
    </location>
</feature>
<organism evidence="2 3">
    <name type="scientific">Brevibacillus fulvus</name>
    <dbReference type="NCBI Taxonomy" id="1125967"/>
    <lineage>
        <taxon>Bacteria</taxon>
        <taxon>Bacillati</taxon>
        <taxon>Bacillota</taxon>
        <taxon>Bacilli</taxon>
        <taxon>Bacillales</taxon>
        <taxon>Paenibacillaceae</taxon>
        <taxon>Brevibacillus</taxon>
    </lineage>
</organism>
<dbReference type="Pfam" id="PF10057">
    <property type="entry name" value="MpsC"/>
    <property type="match status" value="2"/>
</dbReference>
<proteinExistence type="predicted"/>
<feature type="domain" description="Na+-translocating membrane potential-generating system MpsC" evidence="1">
    <location>
        <begin position="144"/>
        <end position="229"/>
    </location>
</feature>
<keyword evidence="3" id="KW-1185">Reference proteome</keyword>
<dbReference type="InterPro" id="IPR018745">
    <property type="entry name" value="MpsC"/>
</dbReference>
<accession>A0A938Y3Q8</accession>
<dbReference type="Proteomes" id="UP000717624">
    <property type="component" value="Unassembled WGS sequence"/>
</dbReference>
<dbReference type="RefSeq" id="WP_338028550.1">
    <property type="nucleotide sequence ID" value="NZ_BAABIN010000002.1"/>
</dbReference>
<dbReference type="AlphaFoldDB" id="A0A938Y3Q8"/>